<dbReference type="Pfam" id="PF00106">
    <property type="entry name" value="adh_short"/>
    <property type="match status" value="1"/>
</dbReference>
<dbReference type="SUPFAM" id="SSF51735">
    <property type="entry name" value="NAD(P)-binding Rossmann-fold domains"/>
    <property type="match status" value="1"/>
</dbReference>
<dbReference type="PANTHER" id="PTHR43391">
    <property type="entry name" value="RETINOL DEHYDROGENASE-RELATED"/>
    <property type="match status" value="1"/>
</dbReference>
<dbReference type="STRING" id="1129793.GPLA_0267"/>
<evidence type="ECO:0000313" key="4">
    <source>
        <dbReference type="Proteomes" id="UP000006322"/>
    </source>
</evidence>
<dbReference type="InterPro" id="IPR002347">
    <property type="entry name" value="SDR_fam"/>
</dbReference>
<keyword evidence="2" id="KW-0560">Oxidoreductase</keyword>
<evidence type="ECO:0000256" key="1">
    <source>
        <dbReference type="ARBA" id="ARBA00006484"/>
    </source>
</evidence>
<dbReference type="Gene3D" id="3.40.50.720">
    <property type="entry name" value="NAD(P)-binding Rossmann-like Domain"/>
    <property type="match status" value="1"/>
</dbReference>
<dbReference type="PRINTS" id="PR00081">
    <property type="entry name" value="GDHRDH"/>
</dbReference>
<dbReference type="Proteomes" id="UP000006322">
    <property type="component" value="Unassembled WGS sequence"/>
</dbReference>
<gene>
    <name evidence="3" type="ORF">GPLA_0267</name>
</gene>
<dbReference type="GO" id="GO:0005829">
    <property type="term" value="C:cytosol"/>
    <property type="evidence" value="ECO:0007669"/>
    <property type="project" value="TreeGrafter"/>
</dbReference>
<dbReference type="PANTHER" id="PTHR43391:SF86">
    <property type="entry name" value="SHORT-CHAIN DEHYDROGENASE_REDUCTASE FAMILY PROTEIN"/>
    <property type="match status" value="1"/>
</dbReference>
<organism evidence="3 4">
    <name type="scientific">Paraglaciecola polaris LMG 21857</name>
    <dbReference type="NCBI Taxonomy" id="1129793"/>
    <lineage>
        <taxon>Bacteria</taxon>
        <taxon>Pseudomonadati</taxon>
        <taxon>Pseudomonadota</taxon>
        <taxon>Gammaproteobacteria</taxon>
        <taxon>Alteromonadales</taxon>
        <taxon>Alteromonadaceae</taxon>
        <taxon>Paraglaciecola</taxon>
    </lineage>
</organism>
<dbReference type="GO" id="GO:0016491">
    <property type="term" value="F:oxidoreductase activity"/>
    <property type="evidence" value="ECO:0007669"/>
    <property type="project" value="UniProtKB-KW"/>
</dbReference>
<name>K6Z4N6_9ALTE</name>
<comment type="caution">
    <text evidence="3">The sequence shown here is derived from an EMBL/GenBank/DDBJ whole genome shotgun (WGS) entry which is preliminary data.</text>
</comment>
<accession>K6Z4N6</accession>
<dbReference type="AlphaFoldDB" id="K6Z4N6"/>
<comment type="similarity">
    <text evidence="1">Belongs to the short-chain dehydrogenases/reductases (SDR) family.</text>
</comment>
<dbReference type="InterPro" id="IPR020904">
    <property type="entry name" value="Sc_DH/Rdtase_CS"/>
</dbReference>
<keyword evidence="4" id="KW-1185">Reference proteome</keyword>
<dbReference type="EMBL" id="BAER01000014">
    <property type="protein sequence ID" value="GAC31186.1"/>
    <property type="molecule type" value="Genomic_DNA"/>
</dbReference>
<evidence type="ECO:0000256" key="2">
    <source>
        <dbReference type="ARBA" id="ARBA00023002"/>
    </source>
</evidence>
<evidence type="ECO:0000313" key="3">
    <source>
        <dbReference type="EMBL" id="GAC31186.1"/>
    </source>
</evidence>
<proteinExistence type="inferred from homology"/>
<dbReference type="PROSITE" id="PS00061">
    <property type="entry name" value="ADH_SHORT"/>
    <property type="match status" value="1"/>
</dbReference>
<dbReference type="InterPro" id="IPR036291">
    <property type="entry name" value="NAD(P)-bd_dom_sf"/>
</dbReference>
<reference evidence="4" key="1">
    <citation type="journal article" date="2014" name="Environ. Microbiol.">
        <title>Comparative genomics of the marine bacterial genus Glaciecola reveals the high degree of genomic diversity and genomic characteristic for cold adaptation.</title>
        <authorList>
            <person name="Qin Q.L."/>
            <person name="Xie B.B."/>
            <person name="Yu Y."/>
            <person name="Shu Y.L."/>
            <person name="Rong J.C."/>
            <person name="Zhang Y.J."/>
            <person name="Zhao D.L."/>
            <person name="Chen X.L."/>
            <person name="Zhang X.Y."/>
            <person name="Chen B."/>
            <person name="Zhou B.C."/>
            <person name="Zhang Y.Z."/>
        </authorList>
    </citation>
    <scope>NUCLEOTIDE SEQUENCE [LARGE SCALE GENOMIC DNA]</scope>
    <source>
        <strain evidence="4">LMG 21857</strain>
    </source>
</reference>
<dbReference type="RefSeq" id="WP_007102992.1">
    <property type="nucleotide sequence ID" value="NZ_BAER01000014.1"/>
</dbReference>
<protein>
    <submittedName>
        <fullName evidence="3">Uncharacterized protein</fullName>
    </submittedName>
</protein>
<sequence>MGMTQRYLNNGLKVATGKSAKESMQLHLIDRSKDLLLGTSRSVASINGHVVNITSVGGLVGQPFNEFYCAAKFAVEGYVESVSTYITPNFGINFTNVEPGGIQSEFANNALAQFQGAGSITDDEYRPILEKYIAVAGSRTAGVYQTSEEVAKIVTDSINSPTH</sequence>